<dbReference type="HAMAP" id="MF_01219">
    <property type="entry name" value="PyrR"/>
    <property type="match status" value="1"/>
</dbReference>
<dbReference type="CDD" id="cd06223">
    <property type="entry name" value="PRTases_typeI"/>
    <property type="match status" value="1"/>
</dbReference>
<keyword evidence="5" id="KW-0808">Transferase</keyword>
<dbReference type="InterPro" id="IPR050137">
    <property type="entry name" value="PyrR_bifunctional"/>
</dbReference>
<dbReference type="PANTHER" id="PTHR11608">
    <property type="entry name" value="BIFUNCTIONAL PROTEIN PYRR"/>
    <property type="match status" value="1"/>
</dbReference>
<keyword evidence="2" id="KW-0805">Transcription regulation</keyword>
<evidence type="ECO:0000256" key="1">
    <source>
        <dbReference type="ARBA" id="ARBA00005565"/>
    </source>
</evidence>
<protein>
    <submittedName>
        <fullName evidence="5">Putative phosphoribosyl transferase domain protein</fullName>
    </submittedName>
</protein>
<organism evidence="5">
    <name type="scientific">uncultured marine microorganism HF4000_001A02</name>
    <dbReference type="NCBI Taxonomy" id="455501"/>
    <lineage>
        <taxon>unclassified sequences</taxon>
        <taxon>environmental samples</taxon>
    </lineage>
</organism>
<keyword evidence="3" id="KW-0804">Transcription</keyword>
<dbReference type="NCBIfam" id="NF003549">
    <property type="entry name" value="PRK05205.1-5"/>
    <property type="match status" value="1"/>
</dbReference>
<sequence length="201" mass="22478">MERNPGCPEVFYYQEVSMASTYTKQVMNSTDVNRSVTRLAHEILERNGGADQLLLVGILTRGEPLAKRLQSLIQKIAKVAVPMGSVNITFHRDDFRDRLVVPQVKGTDINDSIDDKTVVLVDDVLFTGRTIRAAMDELNAFGRPQKVQLAVLVDRGHRELPIRADFVGKNIPTHEGEHVEVQLKEVDGKDQVSLAQFEGDK</sequence>
<dbReference type="GO" id="GO:0016740">
    <property type="term" value="F:transferase activity"/>
    <property type="evidence" value="ECO:0007669"/>
    <property type="project" value="UniProtKB-KW"/>
</dbReference>
<dbReference type="AlphaFoldDB" id="B3SZY0"/>
<gene>
    <name evidence="5" type="ORF">ALOHA_HF4000001A02ctg1g14</name>
</gene>
<dbReference type="SUPFAM" id="SSF53271">
    <property type="entry name" value="PRTase-like"/>
    <property type="match status" value="1"/>
</dbReference>
<dbReference type="EMBL" id="EU016560">
    <property type="protein sequence ID" value="ABZ05889.1"/>
    <property type="molecule type" value="Genomic_DNA"/>
</dbReference>
<proteinExistence type="inferred from homology"/>
<feature type="domain" description="Phosphoribosyltransferase" evidence="4">
    <location>
        <begin position="30"/>
        <end position="184"/>
    </location>
</feature>
<name>B3SZY0_9ZZZZ</name>
<evidence type="ECO:0000259" key="4">
    <source>
        <dbReference type="Pfam" id="PF00156"/>
    </source>
</evidence>
<dbReference type="PANTHER" id="PTHR11608:SF0">
    <property type="entry name" value="BIFUNCTIONAL PROTEIN PYRR"/>
    <property type="match status" value="1"/>
</dbReference>
<dbReference type="Gene3D" id="3.40.50.2020">
    <property type="match status" value="1"/>
</dbReference>
<accession>B3SZY0</accession>
<dbReference type="InterPro" id="IPR000836">
    <property type="entry name" value="PRTase_dom"/>
</dbReference>
<dbReference type="NCBIfam" id="NF003545">
    <property type="entry name" value="PRK05205.1-1"/>
    <property type="match status" value="1"/>
</dbReference>
<dbReference type="FunFam" id="3.40.50.2020:FF:000020">
    <property type="entry name" value="Bifunctional protein PyrR"/>
    <property type="match status" value="1"/>
</dbReference>
<evidence type="ECO:0000313" key="5">
    <source>
        <dbReference type="EMBL" id="ABZ05889.1"/>
    </source>
</evidence>
<dbReference type="InterPro" id="IPR029057">
    <property type="entry name" value="PRTase-like"/>
</dbReference>
<comment type="similarity">
    <text evidence="1">Belongs to the purine/pyrimidine phosphoribosyltransferase family. PyrR subfamily.</text>
</comment>
<reference evidence="5" key="1">
    <citation type="journal article" date="2008" name="ISME J.">
        <title>Genomic patterns of recombination, clonal divergence and environment in marine microbial populations.</title>
        <authorList>
            <person name="Konstantinidis K.T."/>
            <person name="Delong E.F."/>
        </authorList>
    </citation>
    <scope>NUCLEOTIDE SEQUENCE</scope>
</reference>
<dbReference type="InterPro" id="IPR023050">
    <property type="entry name" value="PyrR"/>
</dbReference>
<evidence type="ECO:0000256" key="2">
    <source>
        <dbReference type="ARBA" id="ARBA00023015"/>
    </source>
</evidence>
<dbReference type="Pfam" id="PF00156">
    <property type="entry name" value="Pribosyltran"/>
    <property type="match status" value="1"/>
</dbReference>
<evidence type="ECO:0000256" key="3">
    <source>
        <dbReference type="ARBA" id="ARBA00023163"/>
    </source>
</evidence>